<sequence length="67" mass="7429">MGQRAFVQLFFIGFTRLQLSLSAVSRRALALRMVIVCVAGHISVDCAIYASTSVVWRCYFAEALQSV</sequence>
<accession>A0A6M2DCR7</accession>
<reference evidence="1" key="1">
    <citation type="submission" date="2019-09" db="EMBL/GenBank/DDBJ databases">
        <title>Organ-specific transcriptomic study of the physiology of the cattle tick, Rhipicephalus microplus.</title>
        <authorList>
            <person name="Tirloni L."/>
            <person name="Braz G."/>
            <person name="Gandara A.C.P."/>
            <person name="Sabadin G.A."/>
            <person name="da Silva R.M."/>
            <person name="Guizzo M.G."/>
            <person name="Machado J.A."/>
            <person name="Costa E.P."/>
            <person name="Gomes H.F."/>
            <person name="Moraes J."/>
            <person name="Mota M.B.S."/>
            <person name="Mesquita R.D."/>
            <person name="Alvarenga P.H."/>
            <person name="Alves F."/>
            <person name="Seixas A."/>
            <person name="da Fonseca R.N."/>
            <person name="Fogaca A."/>
            <person name="Logullo C."/>
            <person name="Tanaka A."/>
            <person name="Daffre S."/>
            <person name="Termignoni C."/>
            <person name="Vaz I.S.Jr."/>
            <person name="Oliveira P.L."/>
            <person name="Ribeiro J.M."/>
        </authorList>
    </citation>
    <scope>NUCLEOTIDE SEQUENCE</scope>
    <source>
        <strain evidence="1">Porto Alegre</strain>
    </source>
</reference>
<evidence type="ECO:0000313" key="1">
    <source>
        <dbReference type="EMBL" id="NOV43644.1"/>
    </source>
</evidence>
<dbReference type="EMBL" id="GHWJ01010907">
    <property type="protein sequence ID" value="NOV43644.1"/>
    <property type="molecule type" value="Transcribed_RNA"/>
</dbReference>
<protein>
    <submittedName>
        <fullName evidence="1">Putative secreted protein</fullName>
    </submittedName>
</protein>
<proteinExistence type="predicted"/>
<dbReference type="AlphaFoldDB" id="A0A6M2DCR7"/>
<organism evidence="1">
    <name type="scientific">Rhipicephalus microplus</name>
    <name type="common">Cattle tick</name>
    <name type="synonym">Boophilus microplus</name>
    <dbReference type="NCBI Taxonomy" id="6941"/>
    <lineage>
        <taxon>Eukaryota</taxon>
        <taxon>Metazoa</taxon>
        <taxon>Ecdysozoa</taxon>
        <taxon>Arthropoda</taxon>
        <taxon>Chelicerata</taxon>
        <taxon>Arachnida</taxon>
        <taxon>Acari</taxon>
        <taxon>Parasitiformes</taxon>
        <taxon>Ixodida</taxon>
        <taxon>Ixodoidea</taxon>
        <taxon>Ixodidae</taxon>
        <taxon>Rhipicephalinae</taxon>
        <taxon>Rhipicephalus</taxon>
        <taxon>Boophilus</taxon>
    </lineage>
</organism>
<name>A0A6M2DCR7_RHIMP</name>